<sequence>MNGAYTAVITASSGVTRHERRFQRRYERYGRTTVRFADCDEDAGSELFALAAERVCGTPAVLTASKMSPGVIWRSALFGGVGGGGDRFDGGGGGAAGVYTIGAGNGQLVSKSSSALFRLHRLPTSLRAFVCNFLWPLLCLALRTGATGGVKAVHLGGMEKNGQVKVHVKKEK</sequence>
<proteinExistence type="predicted"/>
<comment type="caution">
    <text evidence="1">The sequence shown here is derived from an EMBL/GenBank/DDBJ whole genome shotgun (WGS) entry which is preliminary data.</text>
</comment>
<keyword evidence="2" id="KW-1185">Reference proteome</keyword>
<name>A0ACB7T1T3_HYAAI</name>
<dbReference type="EMBL" id="CM023482">
    <property type="protein sequence ID" value="KAH6940109.1"/>
    <property type="molecule type" value="Genomic_DNA"/>
</dbReference>
<evidence type="ECO:0000313" key="2">
    <source>
        <dbReference type="Proteomes" id="UP000821845"/>
    </source>
</evidence>
<reference evidence="1" key="1">
    <citation type="submission" date="2020-05" db="EMBL/GenBank/DDBJ databases">
        <title>Large-scale comparative analyses of tick genomes elucidate their genetic diversity and vector capacities.</title>
        <authorList>
            <person name="Jia N."/>
            <person name="Wang J."/>
            <person name="Shi W."/>
            <person name="Du L."/>
            <person name="Sun Y."/>
            <person name="Zhan W."/>
            <person name="Jiang J."/>
            <person name="Wang Q."/>
            <person name="Zhang B."/>
            <person name="Ji P."/>
            <person name="Sakyi L.B."/>
            <person name="Cui X."/>
            <person name="Yuan T."/>
            <person name="Jiang B."/>
            <person name="Yang W."/>
            <person name="Lam T.T.-Y."/>
            <person name="Chang Q."/>
            <person name="Ding S."/>
            <person name="Wang X."/>
            <person name="Zhu J."/>
            <person name="Ruan X."/>
            <person name="Zhao L."/>
            <person name="Wei J."/>
            <person name="Que T."/>
            <person name="Du C."/>
            <person name="Cheng J."/>
            <person name="Dai P."/>
            <person name="Han X."/>
            <person name="Huang E."/>
            <person name="Gao Y."/>
            <person name="Liu J."/>
            <person name="Shao H."/>
            <person name="Ye R."/>
            <person name="Li L."/>
            <person name="Wei W."/>
            <person name="Wang X."/>
            <person name="Wang C."/>
            <person name="Yang T."/>
            <person name="Huo Q."/>
            <person name="Li W."/>
            <person name="Guo W."/>
            <person name="Chen H."/>
            <person name="Zhou L."/>
            <person name="Ni X."/>
            <person name="Tian J."/>
            <person name="Zhou Y."/>
            <person name="Sheng Y."/>
            <person name="Liu T."/>
            <person name="Pan Y."/>
            <person name="Xia L."/>
            <person name="Li J."/>
            <person name="Zhao F."/>
            <person name="Cao W."/>
        </authorList>
    </citation>
    <scope>NUCLEOTIDE SEQUENCE</scope>
    <source>
        <strain evidence="1">Hyas-2018</strain>
    </source>
</reference>
<organism evidence="1 2">
    <name type="scientific">Hyalomma asiaticum</name>
    <name type="common">Tick</name>
    <dbReference type="NCBI Taxonomy" id="266040"/>
    <lineage>
        <taxon>Eukaryota</taxon>
        <taxon>Metazoa</taxon>
        <taxon>Ecdysozoa</taxon>
        <taxon>Arthropoda</taxon>
        <taxon>Chelicerata</taxon>
        <taxon>Arachnida</taxon>
        <taxon>Acari</taxon>
        <taxon>Parasitiformes</taxon>
        <taxon>Ixodida</taxon>
        <taxon>Ixodoidea</taxon>
        <taxon>Ixodidae</taxon>
        <taxon>Hyalomminae</taxon>
        <taxon>Hyalomma</taxon>
    </lineage>
</organism>
<dbReference type="Proteomes" id="UP000821845">
    <property type="component" value="Chromosome 2"/>
</dbReference>
<gene>
    <name evidence="1" type="ORF">HPB50_024766</name>
</gene>
<accession>A0ACB7T1T3</accession>
<evidence type="ECO:0000313" key="1">
    <source>
        <dbReference type="EMBL" id="KAH6940109.1"/>
    </source>
</evidence>
<protein>
    <submittedName>
        <fullName evidence="1">Uncharacterized protein</fullName>
    </submittedName>
</protein>